<dbReference type="InterPro" id="IPR011990">
    <property type="entry name" value="TPR-like_helical_dom_sf"/>
</dbReference>
<proteinExistence type="inferred from homology"/>
<evidence type="ECO:0000313" key="5">
    <source>
        <dbReference type="Proteomes" id="UP001162734"/>
    </source>
</evidence>
<dbReference type="EMBL" id="AP025592">
    <property type="protein sequence ID" value="BDG08700.1"/>
    <property type="molecule type" value="Genomic_DNA"/>
</dbReference>
<protein>
    <recommendedName>
        <fullName evidence="6">Cell division coordinator CpoB</fullName>
    </recommendedName>
</protein>
<evidence type="ECO:0008006" key="6">
    <source>
        <dbReference type="Google" id="ProtNLM"/>
    </source>
</evidence>
<dbReference type="Proteomes" id="UP001162734">
    <property type="component" value="Chromosome"/>
</dbReference>
<feature type="region of interest" description="Disordered" evidence="2">
    <location>
        <begin position="263"/>
        <end position="283"/>
    </location>
</feature>
<dbReference type="RefSeq" id="WP_248345895.1">
    <property type="nucleotide sequence ID" value="NZ_AP025592.1"/>
</dbReference>
<organism evidence="4 5">
    <name type="scientific">Anaeromyxobacter paludicola</name>
    <dbReference type="NCBI Taxonomy" id="2918171"/>
    <lineage>
        <taxon>Bacteria</taxon>
        <taxon>Pseudomonadati</taxon>
        <taxon>Myxococcota</taxon>
        <taxon>Myxococcia</taxon>
        <taxon>Myxococcales</taxon>
        <taxon>Cystobacterineae</taxon>
        <taxon>Anaeromyxobacteraceae</taxon>
        <taxon>Anaeromyxobacter</taxon>
    </lineage>
</organism>
<feature type="signal peptide" evidence="3">
    <location>
        <begin position="1"/>
        <end position="18"/>
    </location>
</feature>
<gene>
    <name evidence="4" type="ORF">AMPC_18130</name>
</gene>
<keyword evidence="1" id="KW-0175">Coiled coil</keyword>
<evidence type="ECO:0000256" key="2">
    <source>
        <dbReference type="SAM" id="MobiDB-lite"/>
    </source>
</evidence>
<evidence type="ECO:0000256" key="3">
    <source>
        <dbReference type="SAM" id="SignalP"/>
    </source>
</evidence>
<dbReference type="PROSITE" id="PS51257">
    <property type="entry name" value="PROKAR_LIPOPROTEIN"/>
    <property type="match status" value="1"/>
</dbReference>
<accession>A0ABM7XA30</accession>
<name>A0ABM7XA30_9BACT</name>
<reference evidence="5" key="1">
    <citation type="journal article" date="2022" name="Int. J. Syst. Evol. Microbiol.">
        <title>Anaeromyxobacter oryzae sp. nov., Anaeromyxobacter diazotrophicus sp. nov. and Anaeromyxobacter paludicola sp. nov., isolated from paddy soils.</title>
        <authorList>
            <person name="Itoh H."/>
            <person name="Xu Z."/>
            <person name="Mise K."/>
            <person name="Masuda Y."/>
            <person name="Ushijima N."/>
            <person name="Hayakawa C."/>
            <person name="Shiratori Y."/>
            <person name="Senoo K."/>
        </authorList>
    </citation>
    <scope>NUCLEOTIDE SEQUENCE [LARGE SCALE GENOMIC DNA]</scope>
    <source>
        <strain evidence="5">Red630</strain>
    </source>
</reference>
<evidence type="ECO:0000313" key="4">
    <source>
        <dbReference type="EMBL" id="BDG08700.1"/>
    </source>
</evidence>
<evidence type="ECO:0000256" key="1">
    <source>
        <dbReference type="SAM" id="Coils"/>
    </source>
</evidence>
<keyword evidence="5" id="KW-1185">Reference proteome</keyword>
<dbReference type="SUPFAM" id="SSF48452">
    <property type="entry name" value="TPR-like"/>
    <property type="match status" value="1"/>
</dbReference>
<feature type="coiled-coil region" evidence="1">
    <location>
        <begin position="26"/>
        <end position="53"/>
    </location>
</feature>
<keyword evidence="3" id="KW-0732">Signal</keyword>
<dbReference type="InterPro" id="IPR034706">
    <property type="entry name" value="CpoB"/>
</dbReference>
<dbReference type="SMART" id="SM00028">
    <property type="entry name" value="TPR"/>
    <property type="match status" value="2"/>
</dbReference>
<sequence length="283" mass="31228">MSARRPLALLGLALTALAGCATSSRVDRLEARLRDVEDQADAQQKSLEQQRAAIQDGIGKLDQKLGELNAAARRTGADLAVRQDRLEEGSTSLKGQLEEQQQRVAQLEGTVKSLQADNATAISVLKGTGAWETYQSKRRAEELTRPTEPAPFLALAQREEASGDRAVARQLYDEFLRKWPKDPRAAEALYRTGDLQAGDKRYREAVLSFGKVVQEFPKSDRAPDALYRMAETLQQLELKDDARAALQDLVQKYPSSAAAKKAKARLAELAPPKAPVKKPKKRQ</sequence>
<feature type="chain" id="PRO_5046098689" description="Cell division coordinator CpoB" evidence="3">
    <location>
        <begin position="19"/>
        <end position="283"/>
    </location>
</feature>
<dbReference type="Pfam" id="PF13428">
    <property type="entry name" value="TPR_14"/>
    <property type="match status" value="1"/>
</dbReference>
<dbReference type="Gene3D" id="1.25.40.10">
    <property type="entry name" value="Tetratricopeptide repeat domain"/>
    <property type="match status" value="1"/>
</dbReference>
<dbReference type="Gene3D" id="1.20.5.340">
    <property type="match status" value="1"/>
</dbReference>
<dbReference type="Pfam" id="PF14559">
    <property type="entry name" value="TPR_19"/>
    <property type="match status" value="1"/>
</dbReference>
<dbReference type="InterPro" id="IPR019734">
    <property type="entry name" value="TPR_rpt"/>
</dbReference>
<feature type="coiled-coil region" evidence="1">
    <location>
        <begin position="90"/>
        <end position="117"/>
    </location>
</feature>
<dbReference type="HAMAP" id="MF_02066">
    <property type="entry name" value="CpoB"/>
    <property type="match status" value="1"/>
</dbReference>